<proteinExistence type="predicted"/>
<evidence type="ECO:0000313" key="3">
    <source>
        <dbReference type="EMBL" id="KAB3526233.1"/>
    </source>
</evidence>
<dbReference type="InterPro" id="IPR047926">
    <property type="entry name" value="Ni_dep_LarA"/>
</dbReference>
<organism evidence="3 4">
    <name type="scientific">Alkaliphilus serpentinus</name>
    <dbReference type="NCBI Taxonomy" id="1482731"/>
    <lineage>
        <taxon>Bacteria</taxon>
        <taxon>Bacillati</taxon>
        <taxon>Bacillota</taxon>
        <taxon>Clostridia</taxon>
        <taxon>Peptostreptococcales</taxon>
        <taxon>Natronincolaceae</taxon>
        <taxon>Alkaliphilus</taxon>
    </lineage>
</organism>
<dbReference type="Pfam" id="PF09861">
    <property type="entry name" value="Lar_N"/>
    <property type="match status" value="1"/>
</dbReference>
<feature type="domain" description="LarA-like N-terminal" evidence="1">
    <location>
        <begin position="8"/>
        <end position="204"/>
    </location>
</feature>
<accession>A0A833M8Y9</accession>
<sequence length="431" mass="47853">MGSFKLKYGNREVLGMVSDMNFMGLIESKGLSHHQTEKEVVLNALKNPIGSQRLKEIVVAGEKICIVISDITRAWQKMNFYLPYIIEELYKGGVRDEDITFLCATGSHRRQSREEHSKLLGEELYQRFKVIDHDCRDQKNMIHVGRTTYGTPVWINKIAMESDHIILTGAIVYHDLAGWSGGKKSILPGIASYESIMANHGLSLSKTIGGGIHLKVGCGIAAENPIHMDMLEAAAMVKPSFMFNVIMDEKGNIGQAVAGHYIEAHEIGRENVNEVDGVYIKGKADLIIVSAGGYPKDINLYQASKALSNAKEAVKKDGTIILLAQCIEGFGDAEVRDIIQNYKDNYSREVALRADYTIAKYTGFLISKIAEDYKVILVSELNPQSLESINIQITTTLEEALSIAKEKTKESLKTYIMPYGANTLPKLNDFL</sequence>
<dbReference type="Pfam" id="PF21113">
    <property type="entry name" value="LarA_C"/>
    <property type="match status" value="1"/>
</dbReference>
<dbReference type="OrthoDB" id="9770545at2"/>
<dbReference type="Gene3D" id="3.90.226.30">
    <property type="match status" value="1"/>
</dbReference>
<evidence type="ECO:0000313" key="4">
    <source>
        <dbReference type="Proteomes" id="UP000465601"/>
    </source>
</evidence>
<dbReference type="GO" id="GO:0050043">
    <property type="term" value="F:lactate racemase activity"/>
    <property type="evidence" value="ECO:0007669"/>
    <property type="project" value="InterPro"/>
</dbReference>
<dbReference type="InterPro" id="IPR048520">
    <property type="entry name" value="LarA_C"/>
</dbReference>
<dbReference type="PANTHER" id="PTHR33171:SF17">
    <property type="entry name" value="LARA-LIKE N-TERMINAL DOMAIN-CONTAINING PROTEIN"/>
    <property type="match status" value="1"/>
</dbReference>
<comment type="caution">
    <text evidence="3">The sequence shown here is derived from an EMBL/GenBank/DDBJ whole genome shotgun (WGS) entry which is preliminary data.</text>
</comment>
<dbReference type="InterPro" id="IPR018657">
    <property type="entry name" value="LarA-like_N"/>
</dbReference>
<reference evidence="3 4" key="1">
    <citation type="submission" date="2019-10" db="EMBL/GenBank/DDBJ databases">
        <title>Alkaliphilus serpentinus sp. nov. and Alkaliphilus pronyensis sp. nov., two novel anaerobic alkaliphilic species isolated from the serpentinized-hosted hydrothermal field of the Prony Bay (New Caledonia).</title>
        <authorList>
            <person name="Postec A."/>
        </authorList>
    </citation>
    <scope>NUCLEOTIDE SEQUENCE [LARGE SCALE GENOMIC DNA]</scope>
    <source>
        <strain evidence="3 4">LacT</strain>
    </source>
</reference>
<gene>
    <name evidence="3" type="primary">larA</name>
    <name evidence="3" type="ORF">F8153_14090</name>
</gene>
<dbReference type="EMBL" id="WBZB01000054">
    <property type="protein sequence ID" value="KAB3526233.1"/>
    <property type="molecule type" value="Genomic_DNA"/>
</dbReference>
<dbReference type="InterPro" id="IPR043166">
    <property type="entry name" value="LarA-like_C"/>
</dbReference>
<dbReference type="Gene3D" id="3.40.50.11440">
    <property type="match status" value="1"/>
</dbReference>
<keyword evidence="4" id="KW-1185">Reference proteome</keyword>
<dbReference type="Proteomes" id="UP000465601">
    <property type="component" value="Unassembled WGS sequence"/>
</dbReference>
<dbReference type="AlphaFoldDB" id="A0A833M8Y9"/>
<dbReference type="RefSeq" id="WP_151866996.1">
    <property type="nucleotide sequence ID" value="NZ_WBZB01000054.1"/>
</dbReference>
<evidence type="ECO:0000259" key="1">
    <source>
        <dbReference type="Pfam" id="PF09861"/>
    </source>
</evidence>
<dbReference type="InterPro" id="IPR048068">
    <property type="entry name" value="LarA-like"/>
</dbReference>
<dbReference type="NCBIfam" id="NF033504">
    <property type="entry name" value="Ni_dep_LarA"/>
    <property type="match status" value="1"/>
</dbReference>
<dbReference type="PANTHER" id="PTHR33171">
    <property type="entry name" value="LAR_N DOMAIN-CONTAINING PROTEIN"/>
    <property type="match status" value="1"/>
</dbReference>
<protein>
    <submittedName>
        <fullName evidence="3">Nickel-dependent lactate racemase</fullName>
    </submittedName>
</protein>
<evidence type="ECO:0000259" key="2">
    <source>
        <dbReference type="Pfam" id="PF21113"/>
    </source>
</evidence>
<name>A0A833M8Y9_9FIRM</name>
<feature type="domain" description="Lactate racemase C-terminal" evidence="2">
    <location>
        <begin position="283"/>
        <end position="421"/>
    </location>
</feature>